<organism evidence="5 6">
    <name type="scientific">Bacillus subtilis</name>
    <dbReference type="NCBI Taxonomy" id="1423"/>
    <lineage>
        <taxon>Bacteria</taxon>
        <taxon>Bacillati</taxon>
        <taxon>Bacillota</taxon>
        <taxon>Bacilli</taxon>
        <taxon>Bacillales</taxon>
        <taxon>Bacillaceae</taxon>
        <taxon>Bacillus</taxon>
    </lineage>
</organism>
<accession>A0A0D1JKT0</accession>
<dbReference type="InterPro" id="IPR024455">
    <property type="entry name" value="Phage_capsid"/>
</dbReference>
<comment type="subcellular location">
    <subcellularLocation>
        <location evidence="1">Virion</location>
    </subcellularLocation>
</comment>
<reference evidence="5 6" key="1">
    <citation type="submission" date="2014-12" db="EMBL/GenBank/DDBJ databases">
        <title>Comparative genome analysis of Bacillus coagulans HM-08, Clostridium butyricum HM-68, Bacillus subtilis HM-66 and Bacillus licheniformis BL-09.</title>
        <authorList>
            <person name="Zhang H."/>
        </authorList>
    </citation>
    <scope>NUCLEOTIDE SEQUENCE [LARGE SCALE GENOMIC DNA]</scope>
    <source>
        <strain evidence="5 6">HM-66</strain>
    </source>
</reference>
<gene>
    <name evidence="5" type="ORF">SC09_Contig17orf00296</name>
</gene>
<evidence type="ECO:0000313" key="6">
    <source>
        <dbReference type="Proteomes" id="UP000032247"/>
    </source>
</evidence>
<sequence length="400" mass="44321">MLSEKIKELRSQITQKQTAINTKITDAQKRAEEDKLDEATALKGEITSMKEELDGLQKKLAEYEELAGLKPENPAPAGGKEEDEEKRSMSGSGFRTIIKPGKTEEVRAFEEFLRSKGEKRDGLKSDGAEVLIPIDVITKPQQELEDVVDLGTMVNNVSVTTSSGTYPVLENASTQLNSVEELEKNPELAKPKFKKVEWKVVTYRGQLPISQEAIDDSGVDLTALVANYLQQIERNTRNSRIAAVLRTFTTMTVSGTDELKKILNVYLKQAYKRDIVATSSAFQFLDTLKDKNGQYILQQNISSPSGKVLFGIPNTVVDDLVLGEKDGDAVMFIGDLKRAVLFANRLKATAKWVENDLYGQVLSLAIRFDVKKADDKAGYFVTINQPTTSTEDQSSVDVGQ</sequence>
<evidence type="ECO:0000256" key="2">
    <source>
        <dbReference type="SAM" id="Coils"/>
    </source>
</evidence>
<dbReference type="EMBL" id="JXBC01000001">
    <property type="protein sequence ID" value="KIU13129.1"/>
    <property type="molecule type" value="Genomic_DNA"/>
</dbReference>
<dbReference type="AlphaFoldDB" id="A0A0D1JKT0"/>
<dbReference type="SUPFAM" id="SSF56563">
    <property type="entry name" value="Major capsid protein gp5"/>
    <property type="match status" value="1"/>
</dbReference>
<evidence type="ECO:0000256" key="3">
    <source>
        <dbReference type="SAM" id="MobiDB-lite"/>
    </source>
</evidence>
<evidence type="ECO:0000256" key="1">
    <source>
        <dbReference type="ARBA" id="ARBA00004328"/>
    </source>
</evidence>
<feature type="coiled-coil region" evidence="2">
    <location>
        <begin position="39"/>
        <end position="66"/>
    </location>
</feature>
<dbReference type="Proteomes" id="UP000032247">
    <property type="component" value="Unassembled WGS sequence"/>
</dbReference>
<feature type="domain" description="Phage capsid-like C-terminal" evidence="4">
    <location>
        <begin position="130"/>
        <end position="374"/>
    </location>
</feature>
<proteinExistence type="predicted"/>
<keyword evidence="2" id="KW-0175">Coiled coil</keyword>
<comment type="caution">
    <text evidence="5">The sequence shown here is derived from an EMBL/GenBank/DDBJ whole genome shotgun (WGS) entry which is preliminary data.</text>
</comment>
<evidence type="ECO:0000313" key="5">
    <source>
        <dbReference type="EMBL" id="KIU13129.1"/>
    </source>
</evidence>
<feature type="region of interest" description="Disordered" evidence="3">
    <location>
        <begin position="66"/>
        <end position="96"/>
    </location>
</feature>
<dbReference type="RefSeq" id="WP_043856934.1">
    <property type="nucleotide sequence ID" value="NZ_CP015222.1"/>
</dbReference>
<dbReference type="NCBIfam" id="TIGR01554">
    <property type="entry name" value="major_cap_HK97"/>
    <property type="match status" value="1"/>
</dbReference>
<dbReference type="PATRIC" id="fig|1423.173.peg.249"/>
<dbReference type="Pfam" id="PF05065">
    <property type="entry name" value="Phage_capsid"/>
    <property type="match status" value="1"/>
</dbReference>
<name>A0A0D1JKT0_BACIU</name>
<evidence type="ECO:0000259" key="4">
    <source>
        <dbReference type="Pfam" id="PF05065"/>
    </source>
</evidence>
<protein>
    <recommendedName>
        <fullName evidence="4">Phage capsid-like C-terminal domain-containing protein</fullName>
    </recommendedName>
</protein>
<dbReference type="InterPro" id="IPR054612">
    <property type="entry name" value="Phage_capsid-like_C"/>
</dbReference>